<dbReference type="SUPFAM" id="SSF158472">
    <property type="entry name" value="HAMP domain-like"/>
    <property type="match status" value="1"/>
</dbReference>
<dbReference type="GO" id="GO:0016020">
    <property type="term" value="C:membrane"/>
    <property type="evidence" value="ECO:0007669"/>
    <property type="project" value="InterPro"/>
</dbReference>
<sequence>MRFNLAMLPIVLVGLGMAQVVASVPADPQPDAHALVLSLAAIFVGMALALNLVIRLTIVRPIRRMASKAERISTGHFDEPPFDADAHDDLAALGASFNRMRYSLEKALHMIAQESRW</sequence>
<evidence type="ECO:0000259" key="2">
    <source>
        <dbReference type="PROSITE" id="PS50885"/>
    </source>
</evidence>
<reference evidence="3" key="1">
    <citation type="submission" date="2021-01" db="EMBL/GenBank/DDBJ databases">
        <title>Ramlibacter sp. strain AW1 16S ribosomal RNA gene Genome sequencing and assembly.</title>
        <authorList>
            <person name="Kang M."/>
        </authorList>
    </citation>
    <scope>NUCLEOTIDE SEQUENCE</scope>
    <source>
        <strain evidence="3">AW1</strain>
    </source>
</reference>
<feature type="transmembrane region" description="Helical" evidence="1">
    <location>
        <begin position="32"/>
        <end position="54"/>
    </location>
</feature>
<protein>
    <submittedName>
        <fullName evidence="3">HAMP domain-containing protein</fullName>
    </submittedName>
</protein>
<dbReference type="Gene3D" id="6.10.340.10">
    <property type="match status" value="1"/>
</dbReference>
<dbReference type="CDD" id="cd06225">
    <property type="entry name" value="HAMP"/>
    <property type="match status" value="1"/>
</dbReference>
<keyword evidence="1" id="KW-1133">Transmembrane helix</keyword>
<dbReference type="Proteomes" id="UP000613011">
    <property type="component" value="Unassembled WGS sequence"/>
</dbReference>
<dbReference type="AlphaFoldDB" id="A0A937D7I8"/>
<organism evidence="3 4">
    <name type="scientific">Ramlibacter aurantiacus</name>
    <dbReference type="NCBI Taxonomy" id="2801330"/>
    <lineage>
        <taxon>Bacteria</taxon>
        <taxon>Pseudomonadati</taxon>
        <taxon>Pseudomonadota</taxon>
        <taxon>Betaproteobacteria</taxon>
        <taxon>Burkholderiales</taxon>
        <taxon>Comamonadaceae</taxon>
        <taxon>Ramlibacter</taxon>
    </lineage>
</organism>
<proteinExistence type="predicted"/>
<dbReference type="InterPro" id="IPR003660">
    <property type="entry name" value="HAMP_dom"/>
</dbReference>
<dbReference type="PROSITE" id="PS50885">
    <property type="entry name" value="HAMP"/>
    <property type="match status" value="1"/>
</dbReference>
<keyword evidence="1" id="KW-0472">Membrane</keyword>
<dbReference type="EMBL" id="JAEQNA010000006">
    <property type="protein sequence ID" value="MBL0422063.1"/>
    <property type="molecule type" value="Genomic_DNA"/>
</dbReference>
<dbReference type="GO" id="GO:0007165">
    <property type="term" value="P:signal transduction"/>
    <property type="evidence" value="ECO:0007669"/>
    <property type="project" value="InterPro"/>
</dbReference>
<evidence type="ECO:0000313" key="4">
    <source>
        <dbReference type="Proteomes" id="UP000613011"/>
    </source>
</evidence>
<accession>A0A937D7I8</accession>
<keyword evidence="4" id="KW-1185">Reference proteome</keyword>
<feature type="domain" description="HAMP" evidence="2">
    <location>
        <begin position="56"/>
        <end position="109"/>
    </location>
</feature>
<dbReference type="RefSeq" id="WP_201685131.1">
    <property type="nucleotide sequence ID" value="NZ_JAEQNA010000006.1"/>
</dbReference>
<gene>
    <name evidence="3" type="ORF">JI739_17055</name>
</gene>
<dbReference type="SMART" id="SM00304">
    <property type="entry name" value="HAMP"/>
    <property type="match status" value="1"/>
</dbReference>
<evidence type="ECO:0000313" key="3">
    <source>
        <dbReference type="EMBL" id="MBL0422063.1"/>
    </source>
</evidence>
<comment type="caution">
    <text evidence="3">The sequence shown here is derived from an EMBL/GenBank/DDBJ whole genome shotgun (WGS) entry which is preliminary data.</text>
</comment>
<keyword evidence="1" id="KW-0812">Transmembrane</keyword>
<name>A0A937D7I8_9BURK</name>
<evidence type="ECO:0000256" key="1">
    <source>
        <dbReference type="SAM" id="Phobius"/>
    </source>
</evidence>
<dbReference type="Pfam" id="PF00672">
    <property type="entry name" value="HAMP"/>
    <property type="match status" value="1"/>
</dbReference>